<dbReference type="InterPro" id="IPR050527">
    <property type="entry name" value="Snail/Krueppel_Znf"/>
</dbReference>
<dbReference type="Gene3D" id="3.30.160.60">
    <property type="entry name" value="Classic Zinc Finger"/>
    <property type="match status" value="3"/>
</dbReference>
<feature type="domain" description="C2H2-type" evidence="9">
    <location>
        <begin position="309"/>
        <end position="332"/>
    </location>
</feature>
<keyword evidence="5" id="KW-0862">Zinc</keyword>
<dbReference type="RefSeq" id="XP_014667323.1">
    <property type="nucleotide sequence ID" value="XM_014811837.1"/>
</dbReference>
<evidence type="ECO:0000256" key="6">
    <source>
        <dbReference type="ARBA" id="ARBA00023242"/>
    </source>
</evidence>
<dbReference type="SUPFAM" id="SSF57667">
    <property type="entry name" value="beta-beta-alpha zinc fingers"/>
    <property type="match status" value="3"/>
</dbReference>
<protein>
    <submittedName>
        <fullName evidence="11">Zinc finger protein SNAI2-like</fullName>
    </submittedName>
</protein>
<gene>
    <name evidence="11" type="primary">LOC106808917</name>
</gene>
<evidence type="ECO:0000256" key="5">
    <source>
        <dbReference type="ARBA" id="ARBA00022833"/>
    </source>
</evidence>
<dbReference type="Pfam" id="PF00096">
    <property type="entry name" value="zf-C2H2"/>
    <property type="match status" value="4"/>
</dbReference>
<feature type="compositionally biased region" description="Low complexity" evidence="8">
    <location>
        <begin position="214"/>
        <end position="223"/>
    </location>
</feature>
<keyword evidence="2" id="KW-0479">Metal-binding</keyword>
<feature type="compositionally biased region" description="Basic and acidic residues" evidence="8">
    <location>
        <begin position="237"/>
        <end position="250"/>
    </location>
</feature>
<sequence length="427" mass="48368">MPRAFLISKKRRLLAHLTADKEERPMHAPVIDTVCAVKREPDRIRATEIPSDVANLQITDEEARGSQLPTPPLSPKRDEEEQEDYVPLLMRSVRGHALESGASEYLYPYPYTRTTKPQGADTGLVVRAPVATRPQVSPPTCLPHMMHTPPPAVTPMATAPMTTPHDEKPSGMYWNAQPFFHAYYPYGLGFPTAFYPPHHHALHRLSPPMPPPVMSLSPPHLSPKTPSHHRLTPLRPEPIKYSDHQKENERAPTPNSGAERQRHVIEKPVSRRQEVPRYQCGDCSKSYSTFSGLSKHKQFHCVSQAKKAFSCKYCEKVYVSLGALKMHIRTHTLPCKCKLCGKAFSRPWLLQGHIRTHTGEKPFECSLCHRSFADRSNLRAHLQTHSDVKKYCCKLCMKTFSRMSLLLKHEEGGCRVCPVRVEPTSVH</sequence>
<feature type="domain" description="C2H2-type" evidence="9">
    <location>
        <begin position="363"/>
        <end position="390"/>
    </location>
</feature>
<dbReference type="PANTHER" id="PTHR24388">
    <property type="entry name" value="ZINC FINGER PROTEIN"/>
    <property type="match status" value="1"/>
</dbReference>
<evidence type="ECO:0000313" key="11">
    <source>
        <dbReference type="RefSeq" id="XP_014667323.1"/>
    </source>
</evidence>
<dbReference type="SMART" id="SM00355">
    <property type="entry name" value="ZnF_C2H2"/>
    <property type="match status" value="5"/>
</dbReference>
<feature type="region of interest" description="Disordered" evidence="8">
    <location>
        <begin position="58"/>
        <end position="82"/>
    </location>
</feature>
<proteinExistence type="predicted"/>
<evidence type="ECO:0000256" key="3">
    <source>
        <dbReference type="ARBA" id="ARBA00022737"/>
    </source>
</evidence>
<dbReference type="PANTHER" id="PTHR24388:SF54">
    <property type="entry name" value="PROTEIN ESCARGOT"/>
    <property type="match status" value="1"/>
</dbReference>
<feature type="compositionally biased region" description="Basic and acidic residues" evidence="8">
    <location>
        <begin position="259"/>
        <end position="271"/>
    </location>
</feature>
<organism evidence="10 11">
    <name type="scientific">Priapulus caudatus</name>
    <name type="common">Priapulid worm</name>
    <dbReference type="NCBI Taxonomy" id="37621"/>
    <lineage>
        <taxon>Eukaryota</taxon>
        <taxon>Metazoa</taxon>
        <taxon>Ecdysozoa</taxon>
        <taxon>Scalidophora</taxon>
        <taxon>Priapulida</taxon>
        <taxon>Priapulimorpha</taxon>
        <taxon>Priapulimorphida</taxon>
        <taxon>Priapulidae</taxon>
        <taxon>Priapulus</taxon>
    </lineage>
</organism>
<evidence type="ECO:0000259" key="9">
    <source>
        <dbReference type="PROSITE" id="PS50157"/>
    </source>
</evidence>
<evidence type="ECO:0000256" key="2">
    <source>
        <dbReference type="ARBA" id="ARBA00022723"/>
    </source>
</evidence>
<keyword evidence="3" id="KW-0677">Repeat</keyword>
<name>A0ABM1E552_PRICU</name>
<evidence type="ECO:0000256" key="4">
    <source>
        <dbReference type="ARBA" id="ARBA00022771"/>
    </source>
</evidence>
<keyword evidence="6" id="KW-0539">Nucleus</keyword>
<dbReference type="Proteomes" id="UP000695022">
    <property type="component" value="Unplaced"/>
</dbReference>
<reference evidence="11" key="1">
    <citation type="submission" date="2025-08" db="UniProtKB">
        <authorList>
            <consortium name="RefSeq"/>
        </authorList>
    </citation>
    <scope>IDENTIFICATION</scope>
</reference>
<accession>A0ABM1E552</accession>
<evidence type="ECO:0000256" key="8">
    <source>
        <dbReference type="SAM" id="MobiDB-lite"/>
    </source>
</evidence>
<keyword evidence="10" id="KW-1185">Reference proteome</keyword>
<dbReference type="InterPro" id="IPR036236">
    <property type="entry name" value="Znf_C2H2_sf"/>
</dbReference>
<feature type="domain" description="C2H2-type" evidence="9">
    <location>
        <begin position="391"/>
        <end position="410"/>
    </location>
</feature>
<feature type="domain" description="C2H2-type" evidence="9">
    <location>
        <begin position="278"/>
        <end position="305"/>
    </location>
</feature>
<feature type="region of interest" description="Disordered" evidence="8">
    <location>
        <begin position="210"/>
        <end position="271"/>
    </location>
</feature>
<comment type="subcellular location">
    <subcellularLocation>
        <location evidence="1">Nucleus</location>
    </subcellularLocation>
</comment>
<keyword evidence="4 7" id="KW-0863">Zinc-finger</keyword>
<evidence type="ECO:0000313" key="10">
    <source>
        <dbReference type="Proteomes" id="UP000695022"/>
    </source>
</evidence>
<feature type="domain" description="C2H2-type" evidence="9">
    <location>
        <begin position="335"/>
        <end position="362"/>
    </location>
</feature>
<dbReference type="PROSITE" id="PS00028">
    <property type="entry name" value="ZINC_FINGER_C2H2_1"/>
    <property type="match status" value="4"/>
</dbReference>
<evidence type="ECO:0000256" key="7">
    <source>
        <dbReference type="PROSITE-ProRule" id="PRU00042"/>
    </source>
</evidence>
<dbReference type="InterPro" id="IPR013087">
    <property type="entry name" value="Znf_C2H2_type"/>
</dbReference>
<dbReference type="GeneID" id="106808917"/>
<evidence type="ECO:0000256" key="1">
    <source>
        <dbReference type="ARBA" id="ARBA00004123"/>
    </source>
</evidence>
<dbReference type="PROSITE" id="PS50157">
    <property type="entry name" value="ZINC_FINGER_C2H2_2"/>
    <property type="match status" value="5"/>
</dbReference>